<organism evidence="1 2">
    <name type="scientific">Comamonas serinivorans</name>
    <dbReference type="NCBI Taxonomy" id="1082851"/>
    <lineage>
        <taxon>Bacteria</taxon>
        <taxon>Pseudomonadati</taxon>
        <taxon>Pseudomonadota</taxon>
        <taxon>Betaproteobacteria</taxon>
        <taxon>Burkholderiales</taxon>
        <taxon>Comamonadaceae</taxon>
        <taxon>Comamonas</taxon>
    </lineage>
</organism>
<dbReference type="EMBL" id="CP021455">
    <property type="protein sequence ID" value="ARU05362.1"/>
    <property type="molecule type" value="Genomic_DNA"/>
</dbReference>
<protein>
    <submittedName>
        <fullName evidence="1">Uncharacterized protein</fullName>
    </submittedName>
</protein>
<keyword evidence="2" id="KW-1185">Reference proteome</keyword>
<sequence length="172" mass="18538">MNTLRHPIFGELPRQNGHTAFADALWTGQVQLAAQAVPVHLRAGDHALDLPLLDQLAAHRHQLPQLDATARQHLRAHLDANRDDIDFHVDEAPRQRPDLDGSFVQTLAPSGQGAAVATDDFVQALRLNAVSLSCAGLCLDDVIGLGLQGIADQILAVRFTAQGAFLHVSEES</sequence>
<evidence type="ECO:0000313" key="2">
    <source>
        <dbReference type="Proteomes" id="UP000196138"/>
    </source>
</evidence>
<dbReference type="AlphaFoldDB" id="A0A1Y0EQ32"/>
<accession>A0A1Y0EQ32</accession>
<name>A0A1Y0EQ32_9BURK</name>
<gene>
    <name evidence="1" type="ORF">CCO03_12295</name>
</gene>
<dbReference type="Proteomes" id="UP000196138">
    <property type="component" value="Chromosome"/>
</dbReference>
<proteinExistence type="predicted"/>
<evidence type="ECO:0000313" key="1">
    <source>
        <dbReference type="EMBL" id="ARU05362.1"/>
    </source>
</evidence>
<dbReference type="KEGG" id="cser:CCO03_12295"/>
<dbReference type="RefSeq" id="WP_087281450.1">
    <property type="nucleotide sequence ID" value="NZ_CP021455.1"/>
</dbReference>
<reference evidence="1 2" key="1">
    <citation type="submission" date="2017-05" db="EMBL/GenBank/DDBJ databases">
        <authorList>
            <person name="Song R."/>
            <person name="Chenine A.L."/>
            <person name="Ruprecht R.M."/>
        </authorList>
    </citation>
    <scope>NUCLEOTIDE SEQUENCE [LARGE SCALE GENOMIC DNA]</scope>
    <source>
        <strain evidence="1 2">DSM 26136</strain>
    </source>
</reference>